<dbReference type="Gene3D" id="2.60.40.1180">
    <property type="entry name" value="Golgi alpha-mannosidase II"/>
    <property type="match status" value="1"/>
</dbReference>
<dbReference type="Pfam" id="PF00128">
    <property type="entry name" value="Alpha-amylase"/>
    <property type="match status" value="1"/>
</dbReference>
<evidence type="ECO:0000313" key="18">
    <source>
        <dbReference type="EMBL" id="CAL1294460.1"/>
    </source>
</evidence>
<reference evidence="18 19" key="1">
    <citation type="submission" date="2024-04" db="EMBL/GenBank/DDBJ databases">
        <authorList>
            <person name="Rising A."/>
            <person name="Reimegard J."/>
            <person name="Sonavane S."/>
            <person name="Akerstrom W."/>
            <person name="Nylinder S."/>
            <person name="Hedman E."/>
            <person name="Kallberg Y."/>
        </authorList>
    </citation>
    <scope>NUCLEOTIDE SEQUENCE [LARGE SCALE GENOMIC DNA]</scope>
</reference>
<keyword evidence="15" id="KW-0732">Signal</keyword>
<dbReference type="CDD" id="cd11317">
    <property type="entry name" value="AmyAc_bac_euk_AmyA"/>
    <property type="match status" value="1"/>
</dbReference>
<comment type="cofactor">
    <cofactor evidence="3">
        <name>chloride</name>
        <dbReference type="ChEBI" id="CHEBI:17996"/>
    </cofactor>
</comment>
<evidence type="ECO:0000256" key="11">
    <source>
        <dbReference type="ARBA" id="ARBA00023277"/>
    </source>
</evidence>
<evidence type="ECO:0000259" key="16">
    <source>
        <dbReference type="SMART" id="SM00632"/>
    </source>
</evidence>
<evidence type="ECO:0000256" key="4">
    <source>
        <dbReference type="ARBA" id="ARBA00008061"/>
    </source>
</evidence>
<dbReference type="SUPFAM" id="SSF51445">
    <property type="entry name" value="(Trans)glycosidases"/>
    <property type="match status" value="1"/>
</dbReference>
<dbReference type="Gene3D" id="3.20.20.80">
    <property type="entry name" value="Glycosidases"/>
    <property type="match status" value="1"/>
</dbReference>
<evidence type="ECO:0000256" key="3">
    <source>
        <dbReference type="ARBA" id="ARBA00001923"/>
    </source>
</evidence>
<dbReference type="SUPFAM" id="SSF51011">
    <property type="entry name" value="Glycosyl hydrolase domain"/>
    <property type="match status" value="1"/>
</dbReference>
<dbReference type="Pfam" id="PF02806">
    <property type="entry name" value="Alpha-amylase_C"/>
    <property type="match status" value="1"/>
</dbReference>
<dbReference type="Proteomes" id="UP001497382">
    <property type="component" value="Unassembled WGS sequence"/>
</dbReference>
<dbReference type="SMART" id="SM00642">
    <property type="entry name" value="Aamy"/>
    <property type="match status" value="1"/>
</dbReference>
<keyword evidence="19" id="KW-1185">Reference proteome</keyword>
<dbReference type="FunFam" id="3.20.20.80:FF:000056">
    <property type="entry name" value="Pancreatic alpha-amylase"/>
    <property type="match status" value="1"/>
</dbReference>
<evidence type="ECO:0000256" key="9">
    <source>
        <dbReference type="ARBA" id="ARBA00022837"/>
    </source>
</evidence>
<dbReference type="InterPro" id="IPR006047">
    <property type="entry name" value="GH13_cat_dom"/>
</dbReference>
<dbReference type="InterPro" id="IPR013780">
    <property type="entry name" value="Glyco_hydro_b"/>
</dbReference>
<dbReference type="GO" id="GO:0004556">
    <property type="term" value="F:alpha-amylase activity"/>
    <property type="evidence" value="ECO:0007669"/>
    <property type="project" value="UniProtKB-UniRule"/>
</dbReference>
<feature type="signal peptide" evidence="15">
    <location>
        <begin position="1"/>
        <end position="21"/>
    </location>
</feature>
<keyword evidence="9" id="KW-0106">Calcium</keyword>
<dbReference type="EMBL" id="CAXIEN010000346">
    <property type="protein sequence ID" value="CAL1294460.1"/>
    <property type="molecule type" value="Genomic_DNA"/>
</dbReference>
<dbReference type="InterPro" id="IPR031319">
    <property type="entry name" value="A-amylase_C"/>
</dbReference>
<dbReference type="PANTHER" id="PTHR43447">
    <property type="entry name" value="ALPHA-AMYLASE"/>
    <property type="match status" value="1"/>
</dbReference>
<keyword evidence="11 14" id="KW-0119">Carbohydrate metabolism</keyword>
<keyword evidence="8 14" id="KW-0378">Hydrolase</keyword>
<dbReference type="InterPro" id="IPR017853">
    <property type="entry name" value="GH"/>
</dbReference>
<comment type="cofactor">
    <cofactor evidence="2">
        <name>Ca(2+)</name>
        <dbReference type="ChEBI" id="CHEBI:29108"/>
    </cofactor>
</comment>
<evidence type="ECO:0000256" key="15">
    <source>
        <dbReference type="SAM" id="SignalP"/>
    </source>
</evidence>
<comment type="subunit">
    <text evidence="5">Monomer.</text>
</comment>
<accession>A0AAV2BE20</accession>
<evidence type="ECO:0000313" key="19">
    <source>
        <dbReference type="Proteomes" id="UP001497382"/>
    </source>
</evidence>
<evidence type="ECO:0000256" key="8">
    <source>
        <dbReference type="ARBA" id="ARBA00022801"/>
    </source>
</evidence>
<dbReference type="InterPro" id="IPR006048">
    <property type="entry name" value="A-amylase/branching_C"/>
</dbReference>
<dbReference type="GO" id="GO:0046872">
    <property type="term" value="F:metal ion binding"/>
    <property type="evidence" value="ECO:0007669"/>
    <property type="project" value="UniProtKB-KW"/>
</dbReference>
<keyword evidence="7" id="KW-0479">Metal-binding</keyword>
<gene>
    <name evidence="18" type="ORF">LARSCL_LOCUS18719</name>
</gene>
<comment type="caution">
    <text evidence="18">The sequence shown here is derived from an EMBL/GenBank/DDBJ whole genome shotgun (WGS) entry which is preliminary data.</text>
</comment>
<keyword evidence="12 14" id="KW-0326">Glycosidase</keyword>
<name>A0AAV2BE20_9ARAC</name>
<evidence type="ECO:0000259" key="17">
    <source>
        <dbReference type="SMART" id="SM00642"/>
    </source>
</evidence>
<dbReference type="SMART" id="SM00632">
    <property type="entry name" value="Aamy_C"/>
    <property type="match status" value="1"/>
</dbReference>
<keyword evidence="10" id="KW-0868">Chloride</keyword>
<dbReference type="AlphaFoldDB" id="A0AAV2BE20"/>
<feature type="domain" description="Glycosyl hydrolase family 13 catalytic" evidence="17">
    <location>
        <begin position="33"/>
        <end position="414"/>
    </location>
</feature>
<evidence type="ECO:0000256" key="5">
    <source>
        <dbReference type="ARBA" id="ARBA00011245"/>
    </source>
</evidence>
<dbReference type="EC" id="3.2.1.1" evidence="6 14"/>
<evidence type="ECO:0000256" key="6">
    <source>
        <dbReference type="ARBA" id="ARBA00012595"/>
    </source>
</evidence>
<evidence type="ECO:0000256" key="13">
    <source>
        <dbReference type="RuleBase" id="RU003615"/>
    </source>
</evidence>
<organism evidence="18 19">
    <name type="scientific">Larinioides sclopetarius</name>
    <dbReference type="NCBI Taxonomy" id="280406"/>
    <lineage>
        <taxon>Eukaryota</taxon>
        <taxon>Metazoa</taxon>
        <taxon>Ecdysozoa</taxon>
        <taxon>Arthropoda</taxon>
        <taxon>Chelicerata</taxon>
        <taxon>Arachnida</taxon>
        <taxon>Araneae</taxon>
        <taxon>Araneomorphae</taxon>
        <taxon>Entelegynae</taxon>
        <taxon>Araneoidea</taxon>
        <taxon>Araneidae</taxon>
        <taxon>Larinioides</taxon>
    </lineage>
</organism>
<evidence type="ECO:0000256" key="12">
    <source>
        <dbReference type="ARBA" id="ARBA00023295"/>
    </source>
</evidence>
<feature type="chain" id="PRO_5043808054" description="Alpha-amylase" evidence="15">
    <location>
        <begin position="22"/>
        <end position="512"/>
    </location>
</feature>
<sequence>MAVRFSASLLLLLFLWNRAQGAHHEPHFQPGRTTIVHLFEWKWNDIADECEQFLGPFGFGGVQISPPNEPSWDKNVKRPWYERYQPVSYKLFTRSGNEREFREMVRRCNNVGVRIYVDTVINHMTGNIGAGNGTAGSYFDPSVPKYDVVPYGPDNFNKGEKCPLNPETLKVRNCRLAGLADLDLGQEYVRKKITEYMNKLIEIGVAGFRIDAAKHMWPTDLQAIYGKLNNLKEETFGSGKKPFIYQEVIDLGGEAVKSSEYVGSGRVTEFKYGMNLGDAIRKNKNKKLKQLRNFGEGWDFMSGNNALAFVDNHDNQRGHGAGGYGSILTHRQTRMYKMAVAFMLAWPYGVPRVMSSFSWPENIVKGKDVNDWIGPPHDRKYNIKSVKKNPDLSCGNGWVCEHRWRQIFNMVKFRNVVGFDGVSNWWDNDNNQIAFSRGNKGFIAINNEDHQLNQCLKTGLPRGTYCDIISGNKVGNRCTGRSVQVGRDGKAQIQVDSSWEVPMIAIHIKTKL</sequence>
<evidence type="ECO:0000256" key="2">
    <source>
        <dbReference type="ARBA" id="ARBA00001913"/>
    </source>
</evidence>
<dbReference type="GO" id="GO:0005975">
    <property type="term" value="P:carbohydrate metabolic process"/>
    <property type="evidence" value="ECO:0007669"/>
    <property type="project" value="InterPro"/>
</dbReference>
<protein>
    <recommendedName>
        <fullName evidence="6 14">Alpha-amylase</fullName>
        <ecNumber evidence="6 14">3.2.1.1</ecNumber>
    </recommendedName>
</protein>
<evidence type="ECO:0000256" key="14">
    <source>
        <dbReference type="RuleBase" id="RU361134"/>
    </source>
</evidence>
<evidence type="ECO:0000256" key="7">
    <source>
        <dbReference type="ARBA" id="ARBA00022723"/>
    </source>
</evidence>
<proteinExistence type="inferred from homology"/>
<dbReference type="InterPro" id="IPR006046">
    <property type="entry name" value="Alpha_amylase"/>
</dbReference>
<comment type="catalytic activity">
    <reaction evidence="1 14">
        <text>Endohydrolysis of (1-&gt;4)-alpha-D-glucosidic linkages in polysaccharides containing three or more (1-&gt;4)-alpha-linked D-glucose units.</text>
        <dbReference type="EC" id="3.2.1.1"/>
    </reaction>
</comment>
<feature type="domain" description="Alpha-amylase C-terminal" evidence="16">
    <location>
        <begin position="423"/>
        <end position="511"/>
    </location>
</feature>
<dbReference type="PRINTS" id="PR00110">
    <property type="entry name" value="ALPHAAMYLASE"/>
</dbReference>
<evidence type="ECO:0000256" key="10">
    <source>
        <dbReference type="ARBA" id="ARBA00023214"/>
    </source>
</evidence>
<evidence type="ECO:0000256" key="1">
    <source>
        <dbReference type="ARBA" id="ARBA00000548"/>
    </source>
</evidence>
<comment type="similarity">
    <text evidence="4 13">Belongs to the glycosyl hydrolase 13 family.</text>
</comment>